<comment type="caution">
    <text evidence="2">The sequence shown here is derived from an EMBL/GenBank/DDBJ whole genome shotgun (WGS) entry which is preliminary data.</text>
</comment>
<gene>
    <name evidence="2" type="ORF">SDC9_191680</name>
</gene>
<feature type="region of interest" description="Disordered" evidence="1">
    <location>
        <begin position="1"/>
        <end position="22"/>
    </location>
</feature>
<reference evidence="2" key="1">
    <citation type="submission" date="2019-08" db="EMBL/GenBank/DDBJ databases">
        <authorList>
            <person name="Kucharzyk K."/>
            <person name="Murdoch R.W."/>
            <person name="Higgins S."/>
            <person name="Loffler F."/>
        </authorList>
    </citation>
    <scope>NUCLEOTIDE SEQUENCE</scope>
</reference>
<protein>
    <submittedName>
        <fullName evidence="2">Uncharacterized protein</fullName>
    </submittedName>
</protein>
<dbReference type="EMBL" id="VSSQ01102995">
    <property type="protein sequence ID" value="MPN44119.1"/>
    <property type="molecule type" value="Genomic_DNA"/>
</dbReference>
<sequence length="60" mass="6379">MVAVDDQRRFPGQAAEPGGDPLHLQVHRTFQMALAIAGQIAHVENCGSGFAADHRRRGGG</sequence>
<dbReference type="AlphaFoldDB" id="A0A645I102"/>
<evidence type="ECO:0000256" key="1">
    <source>
        <dbReference type="SAM" id="MobiDB-lite"/>
    </source>
</evidence>
<name>A0A645I102_9ZZZZ</name>
<organism evidence="2">
    <name type="scientific">bioreactor metagenome</name>
    <dbReference type="NCBI Taxonomy" id="1076179"/>
    <lineage>
        <taxon>unclassified sequences</taxon>
        <taxon>metagenomes</taxon>
        <taxon>ecological metagenomes</taxon>
    </lineage>
</organism>
<evidence type="ECO:0000313" key="2">
    <source>
        <dbReference type="EMBL" id="MPN44119.1"/>
    </source>
</evidence>
<accession>A0A645I102</accession>
<proteinExistence type="predicted"/>